<keyword evidence="5 8" id="KW-0812">Transmembrane</keyword>
<proteinExistence type="predicted"/>
<organism evidence="10 11">
    <name type="scientific">Nocardia carnea</name>
    <dbReference type="NCBI Taxonomy" id="37328"/>
    <lineage>
        <taxon>Bacteria</taxon>
        <taxon>Bacillati</taxon>
        <taxon>Actinomycetota</taxon>
        <taxon>Actinomycetes</taxon>
        <taxon>Mycobacteriales</taxon>
        <taxon>Nocardiaceae</taxon>
        <taxon>Nocardia</taxon>
    </lineage>
</organism>
<feature type="transmembrane region" description="Helical" evidence="8">
    <location>
        <begin position="247"/>
        <end position="273"/>
    </location>
</feature>
<evidence type="ECO:0000256" key="4">
    <source>
        <dbReference type="ARBA" id="ARBA00022679"/>
    </source>
</evidence>
<dbReference type="Pfam" id="PF13231">
    <property type="entry name" value="PMT_2"/>
    <property type="match status" value="1"/>
</dbReference>
<evidence type="ECO:0000256" key="3">
    <source>
        <dbReference type="ARBA" id="ARBA00022676"/>
    </source>
</evidence>
<evidence type="ECO:0000313" key="11">
    <source>
        <dbReference type="Proteomes" id="UP001611263"/>
    </source>
</evidence>
<keyword evidence="6 8" id="KW-1133">Transmembrane helix</keyword>
<dbReference type="InterPro" id="IPR038731">
    <property type="entry name" value="RgtA/B/C-like"/>
</dbReference>
<feature type="transmembrane region" description="Helical" evidence="8">
    <location>
        <begin position="141"/>
        <end position="159"/>
    </location>
</feature>
<evidence type="ECO:0000256" key="8">
    <source>
        <dbReference type="SAM" id="Phobius"/>
    </source>
</evidence>
<feature type="domain" description="Glycosyltransferase RgtA/B/C/D-like" evidence="9">
    <location>
        <begin position="65"/>
        <end position="225"/>
    </location>
</feature>
<sequence length="512" mass="55009">MTTTRMAGPPRRETAALPAFATAPVLGVGAVSALVLLFSATRYGYFGDELYFLAAGRRLSFGYADQGPVLPVLAWLMDGLAPGSLVALRLPAIVLAVVAVVVSAQIAREFGGGRGAQVLTAVAYATSPFLLLQAKNLSTNALDTALWVLITWLVVRWVRTRRDALLLAAAAVTSIDMQVKWLIPFFWLALAVGVLAVGPRELLRRPLLWVGGVITVLVSVPALVWQAEHGWPQLALTAAVREEQQYTGGMVGFVPLAVLVAGALGAVLLCYGVWSLLRHPGLRPYRFLGITTVLLVVIFMVTGGRMYYVAGMYAAMFAAGAVAATELVRRASSPLRRRLLLGSGAVLTAVSVLVVLDSTPWRPAADIPAPESEAAAAMQIGLYGEFGWPELAARVVAAYESLPPREREQSAVITGSYWQAGALDQLAADRLPPVHSPARGFGYFGAPPETATTMVCVGGDPERLRAQFAVLEPLGRVDTRLGFLDNTKDVTVWKCAEPRVAWSRVWPEWMHM</sequence>
<dbReference type="GeneID" id="93505550"/>
<dbReference type="GO" id="GO:0016757">
    <property type="term" value="F:glycosyltransferase activity"/>
    <property type="evidence" value="ECO:0007669"/>
    <property type="project" value="UniProtKB-KW"/>
</dbReference>
<evidence type="ECO:0000256" key="2">
    <source>
        <dbReference type="ARBA" id="ARBA00022475"/>
    </source>
</evidence>
<dbReference type="PANTHER" id="PTHR33908:SF11">
    <property type="entry name" value="MEMBRANE PROTEIN"/>
    <property type="match status" value="1"/>
</dbReference>
<protein>
    <submittedName>
        <fullName evidence="10">ArnT family glycosyltransferase</fullName>
        <ecNumber evidence="10">2.4.-.-</ecNumber>
    </submittedName>
</protein>
<evidence type="ECO:0000256" key="1">
    <source>
        <dbReference type="ARBA" id="ARBA00004651"/>
    </source>
</evidence>
<feature type="transmembrane region" description="Helical" evidence="8">
    <location>
        <begin position="86"/>
        <end position="107"/>
    </location>
</feature>
<dbReference type="EC" id="2.4.-.-" evidence="10"/>
<feature type="transmembrane region" description="Helical" evidence="8">
    <location>
        <begin position="207"/>
        <end position="227"/>
    </location>
</feature>
<dbReference type="Proteomes" id="UP001611263">
    <property type="component" value="Unassembled WGS sequence"/>
</dbReference>
<keyword evidence="7 8" id="KW-0472">Membrane</keyword>
<name>A0ABW7TGA1_9NOCA</name>
<keyword evidence="2" id="KW-1003">Cell membrane</keyword>
<comment type="subcellular location">
    <subcellularLocation>
        <location evidence="1">Cell membrane</location>
        <topology evidence="1">Multi-pass membrane protein</topology>
    </subcellularLocation>
</comment>
<feature type="transmembrane region" description="Helical" evidence="8">
    <location>
        <begin position="339"/>
        <end position="356"/>
    </location>
</feature>
<evidence type="ECO:0000256" key="6">
    <source>
        <dbReference type="ARBA" id="ARBA00022989"/>
    </source>
</evidence>
<reference evidence="10 11" key="1">
    <citation type="submission" date="2024-10" db="EMBL/GenBank/DDBJ databases">
        <title>The Natural Products Discovery Center: Release of the First 8490 Sequenced Strains for Exploring Actinobacteria Biosynthetic Diversity.</title>
        <authorList>
            <person name="Kalkreuter E."/>
            <person name="Kautsar S.A."/>
            <person name="Yang D."/>
            <person name="Bader C.D."/>
            <person name="Teijaro C.N."/>
            <person name="Fluegel L."/>
            <person name="Davis C.M."/>
            <person name="Simpson J.R."/>
            <person name="Lauterbach L."/>
            <person name="Steele A.D."/>
            <person name="Gui C."/>
            <person name="Meng S."/>
            <person name="Li G."/>
            <person name="Viehrig K."/>
            <person name="Ye F."/>
            <person name="Su P."/>
            <person name="Kiefer A.F."/>
            <person name="Nichols A."/>
            <person name="Cepeda A.J."/>
            <person name="Yan W."/>
            <person name="Fan B."/>
            <person name="Jiang Y."/>
            <person name="Adhikari A."/>
            <person name="Zheng C.-J."/>
            <person name="Schuster L."/>
            <person name="Cowan T.M."/>
            <person name="Smanski M.J."/>
            <person name="Chevrette M.G."/>
            <person name="De Carvalho L.P.S."/>
            <person name="Shen B."/>
        </authorList>
    </citation>
    <scope>NUCLEOTIDE SEQUENCE [LARGE SCALE GENOMIC DNA]</scope>
    <source>
        <strain evidence="10 11">NPDC020568</strain>
    </source>
</reference>
<evidence type="ECO:0000259" key="9">
    <source>
        <dbReference type="Pfam" id="PF13231"/>
    </source>
</evidence>
<evidence type="ECO:0000256" key="5">
    <source>
        <dbReference type="ARBA" id="ARBA00022692"/>
    </source>
</evidence>
<evidence type="ECO:0000313" key="10">
    <source>
        <dbReference type="EMBL" id="MFI1460061.1"/>
    </source>
</evidence>
<accession>A0ABW7TGA1</accession>
<evidence type="ECO:0000256" key="7">
    <source>
        <dbReference type="ARBA" id="ARBA00023136"/>
    </source>
</evidence>
<dbReference type="RefSeq" id="WP_231507974.1">
    <property type="nucleotide sequence ID" value="NZ_JBIRUQ010000001.1"/>
</dbReference>
<feature type="transmembrane region" description="Helical" evidence="8">
    <location>
        <begin position="285"/>
        <end position="301"/>
    </location>
</feature>
<keyword evidence="3 10" id="KW-0328">Glycosyltransferase</keyword>
<keyword evidence="4 10" id="KW-0808">Transferase</keyword>
<dbReference type="InterPro" id="IPR050297">
    <property type="entry name" value="LipidA_mod_glycosyltrf_83"/>
</dbReference>
<comment type="caution">
    <text evidence="10">The sequence shown here is derived from an EMBL/GenBank/DDBJ whole genome shotgun (WGS) entry which is preliminary data.</text>
</comment>
<feature type="transmembrane region" description="Helical" evidence="8">
    <location>
        <begin position="179"/>
        <end position="198"/>
    </location>
</feature>
<keyword evidence="11" id="KW-1185">Reference proteome</keyword>
<gene>
    <name evidence="10" type="ORF">ACH4WX_04990</name>
</gene>
<dbReference type="PANTHER" id="PTHR33908">
    <property type="entry name" value="MANNOSYLTRANSFERASE YKCB-RELATED"/>
    <property type="match status" value="1"/>
</dbReference>
<feature type="transmembrane region" description="Helical" evidence="8">
    <location>
        <begin position="15"/>
        <end position="38"/>
    </location>
</feature>
<dbReference type="EMBL" id="JBIRUQ010000001">
    <property type="protein sequence ID" value="MFI1460061.1"/>
    <property type="molecule type" value="Genomic_DNA"/>
</dbReference>